<dbReference type="GO" id="GO:0000976">
    <property type="term" value="F:transcription cis-regulatory region binding"/>
    <property type="evidence" value="ECO:0007669"/>
    <property type="project" value="TreeGrafter"/>
</dbReference>
<keyword evidence="4" id="KW-0804">Transcription</keyword>
<dbReference type="KEGG" id="bbat:Bdt_1038"/>
<dbReference type="FunFam" id="1.10.10.10:FF:000001">
    <property type="entry name" value="LysR family transcriptional regulator"/>
    <property type="match status" value="1"/>
</dbReference>
<sequence>MVAKEGGFTNASKTLRIQQPAISRMVKQLEDSLGFALFERVGRRVQLTAQGKEVFERSQRIFEEVDSLQSAVGHLSATAQGPLNFGASEPIASHFVPDVLGTLLAEAPQLYPVVYSGSASMLFEKISSGELEFGLFFHIPSLPPTLKMKVLKKIRFHLVIRKDLRKKAAALESFIGSREIDDTTTRAFPTLEKLKKLHPKASIKISSNNLTAHRTMVLKGLGCAVLPDFLIEQDLKSGTLTDLLPAENLQFDLKLVQRQTAVPSLNMQTFLHHCK</sequence>
<dbReference type="PRINTS" id="PR00039">
    <property type="entry name" value="HTHLYSR"/>
</dbReference>
<evidence type="ECO:0000256" key="1">
    <source>
        <dbReference type="ARBA" id="ARBA00009437"/>
    </source>
</evidence>
<organism evidence="6 7">
    <name type="scientific">Bdellovibrio bacteriovorus str. Tiberius</name>
    <dbReference type="NCBI Taxonomy" id="1069642"/>
    <lineage>
        <taxon>Bacteria</taxon>
        <taxon>Pseudomonadati</taxon>
        <taxon>Bdellovibrionota</taxon>
        <taxon>Bdellovibrionia</taxon>
        <taxon>Bdellovibrionales</taxon>
        <taxon>Pseudobdellovibrionaceae</taxon>
        <taxon>Bdellovibrio</taxon>
    </lineage>
</organism>
<dbReference type="PANTHER" id="PTHR30126">
    <property type="entry name" value="HTH-TYPE TRANSCRIPTIONAL REGULATOR"/>
    <property type="match status" value="1"/>
</dbReference>
<feature type="domain" description="HTH lysR-type" evidence="5">
    <location>
        <begin position="1"/>
        <end position="48"/>
    </location>
</feature>
<evidence type="ECO:0000313" key="7">
    <source>
        <dbReference type="Proteomes" id="UP000010074"/>
    </source>
</evidence>
<name>K7YSX9_BDEBC</name>
<dbReference type="PATRIC" id="fig|1069642.3.peg.1021"/>
<dbReference type="AlphaFoldDB" id="K7YSX9"/>
<dbReference type="CDD" id="cd05466">
    <property type="entry name" value="PBP2_LTTR_substrate"/>
    <property type="match status" value="1"/>
</dbReference>
<evidence type="ECO:0000256" key="2">
    <source>
        <dbReference type="ARBA" id="ARBA00023015"/>
    </source>
</evidence>
<dbReference type="InterPro" id="IPR036390">
    <property type="entry name" value="WH_DNA-bd_sf"/>
</dbReference>
<dbReference type="HOGENOM" id="CLU_039613_6_1_7"/>
<dbReference type="EMBL" id="CP002930">
    <property type="protein sequence ID" value="AFY00738.1"/>
    <property type="molecule type" value="Genomic_DNA"/>
</dbReference>
<keyword evidence="2" id="KW-0805">Transcription regulation</keyword>
<dbReference type="STRING" id="1069642.Bdt_1038"/>
<dbReference type="SUPFAM" id="SSF53850">
    <property type="entry name" value="Periplasmic binding protein-like II"/>
    <property type="match status" value="1"/>
</dbReference>
<dbReference type="PANTHER" id="PTHR30126:SF40">
    <property type="entry name" value="HTH-TYPE TRANSCRIPTIONAL REGULATOR GLTR"/>
    <property type="match status" value="1"/>
</dbReference>
<keyword evidence="3" id="KW-0238">DNA-binding</keyword>
<protein>
    <submittedName>
        <fullName evidence="6">LysR family regulatory protein</fullName>
    </submittedName>
</protein>
<dbReference type="SUPFAM" id="SSF46785">
    <property type="entry name" value="Winged helix' DNA-binding domain"/>
    <property type="match status" value="1"/>
</dbReference>
<dbReference type="Gene3D" id="1.10.10.10">
    <property type="entry name" value="Winged helix-like DNA-binding domain superfamily/Winged helix DNA-binding domain"/>
    <property type="match status" value="1"/>
</dbReference>
<dbReference type="GO" id="GO:0003700">
    <property type="term" value="F:DNA-binding transcription factor activity"/>
    <property type="evidence" value="ECO:0007669"/>
    <property type="project" value="InterPro"/>
</dbReference>
<dbReference type="PROSITE" id="PS50931">
    <property type="entry name" value="HTH_LYSR"/>
    <property type="match status" value="1"/>
</dbReference>
<accession>K7YSX9</accession>
<dbReference type="InterPro" id="IPR000847">
    <property type="entry name" value="LysR_HTH_N"/>
</dbReference>
<dbReference type="Pfam" id="PF00126">
    <property type="entry name" value="HTH_1"/>
    <property type="match status" value="1"/>
</dbReference>
<comment type="similarity">
    <text evidence="1">Belongs to the LysR transcriptional regulatory family.</text>
</comment>
<evidence type="ECO:0000256" key="3">
    <source>
        <dbReference type="ARBA" id="ARBA00023125"/>
    </source>
</evidence>
<dbReference type="Pfam" id="PF03466">
    <property type="entry name" value="LysR_substrate"/>
    <property type="match status" value="1"/>
</dbReference>
<dbReference type="InterPro" id="IPR005119">
    <property type="entry name" value="LysR_subst-bd"/>
</dbReference>
<proteinExistence type="inferred from homology"/>
<dbReference type="InterPro" id="IPR036388">
    <property type="entry name" value="WH-like_DNA-bd_sf"/>
</dbReference>
<dbReference type="Proteomes" id="UP000010074">
    <property type="component" value="Chromosome"/>
</dbReference>
<reference evidence="6 7" key="1">
    <citation type="journal article" date="2012" name="BMC Genomics">
        <title>Genome analysis of a simultaneously predatory and prey-independent, novel Bdellovibrio bacteriovorus from the River Tiber, supports in silico predictions of both ancient and recent lateral gene transfer from diverse bacteria.</title>
        <authorList>
            <person name="Hobley L."/>
            <person name="Lerner T.R."/>
            <person name="Williams L.E."/>
            <person name="Lambert C."/>
            <person name="Till R."/>
            <person name="Milner D.S."/>
            <person name="Basford S.M."/>
            <person name="Capeness M.J."/>
            <person name="Fenton A.K."/>
            <person name="Atterbury R.J."/>
            <person name="Harris M.A."/>
            <person name="Sockett R.E."/>
        </authorList>
    </citation>
    <scope>NUCLEOTIDE SEQUENCE [LARGE SCALE GENOMIC DNA]</scope>
    <source>
        <strain evidence="6 7">Tiberius</strain>
    </source>
</reference>
<gene>
    <name evidence="6" type="primary">lysR</name>
    <name evidence="6" type="ORF">Bdt_1038</name>
</gene>
<evidence type="ECO:0000256" key="4">
    <source>
        <dbReference type="ARBA" id="ARBA00023163"/>
    </source>
</evidence>
<dbReference type="Gene3D" id="3.40.190.10">
    <property type="entry name" value="Periplasmic binding protein-like II"/>
    <property type="match status" value="3"/>
</dbReference>
<evidence type="ECO:0000259" key="5">
    <source>
        <dbReference type="PROSITE" id="PS50931"/>
    </source>
</evidence>
<evidence type="ECO:0000313" key="6">
    <source>
        <dbReference type="EMBL" id="AFY00738.1"/>
    </source>
</evidence>